<reference evidence="9" key="1">
    <citation type="submission" date="2019-05" db="EMBL/GenBank/DDBJ databases">
        <title>Candidatus Nanohalobium constans, a novel model system to study the DPANN nano-sized archaea: genomic and physiological characterization of a nanoarchaeon co-cultured with its chitinotrophic host.</title>
        <authorList>
            <person name="La Cono V."/>
            <person name="Arcadi E."/>
            <person name="Crisafi F."/>
            <person name="Denaro R."/>
            <person name="La Spada G."/>
            <person name="Messina E."/>
            <person name="Smedile F."/>
            <person name="Toshchakov S.V."/>
            <person name="Shevchenko M.A."/>
            <person name="Golyshin P.N."/>
            <person name="Golyshina O.V."/>
            <person name="Ferrer M."/>
            <person name="Rohde M."/>
            <person name="Mushegian A."/>
            <person name="Sorokin D.Y."/>
            <person name="Giuliano L."/>
            <person name="Yakimov M.M."/>
        </authorList>
    </citation>
    <scope>NUCLEOTIDE SEQUENCE [LARGE SCALE GENOMIC DNA]</scope>
    <source>
        <strain evidence="9">LC1Nh</strain>
    </source>
</reference>
<protein>
    <recommendedName>
        <fullName evidence="3 6">Elongation factor 1-beta</fullName>
        <shortName evidence="6">EF-1-beta</shortName>
    </recommendedName>
    <alternativeName>
        <fullName evidence="6">aEF-1beta</fullName>
    </alternativeName>
</protein>
<dbReference type="AlphaFoldDB" id="A0A5Q0UI25"/>
<dbReference type="SMART" id="SM00888">
    <property type="entry name" value="EF1_GNE"/>
    <property type="match status" value="1"/>
</dbReference>
<dbReference type="NCBIfam" id="NF001670">
    <property type="entry name" value="PRK00435.1"/>
    <property type="match status" value="1"/>
</dbReference>
<evidence type="ECO:0000313" key="8">
    <source>
        <dbReference type="EMBL" id="QGA80840.1"/>
    </source>
</evidence>
<dbReference type="PANTHER" id="PTHR39647:SF1">
    <property type="entry name" value="ELONGATION FACTOR 1-BETA"/>
    <property type="match status" value="1"/>
</dbReference>
<dbReference type="CDD" id="cd00292">
    <property type="entry name" value="EF1B"/>
    <property type="match status" value="1"/>
</dbReference>
<comment type="similarity">
    <text evidence="2 6">Belongs to the EF-1-beta/EF-1-delta family.</text>
</comment>
<evidence type="ECO:0000256" key="5">
    <source>
        <dbReference type="ARBA" id="ARBA00022917"/>
    </source>
</evidence>
<dbReference type="Proteomes" id="UP000377803">
    <property type="component" value="Chromosome"/>
</dbReference>
<dbReference type="InterPro" id="IPR014038">
    <property type="entry name" value="EF1B_bsu/dsu_GNE"/>
</dbReference>
<dbReference type="InterPro" id="IPR036219">
    <property type="entry name" value="eEF-1beta-like_sf"/>
</dbReference>
<evidence type="ECO:0000313" key="9">
    <source>
        <dbReference type="Proteomes" id="UP000377803"/>
    </source>
</evidence>
<evidence type="ECO:0000256" key="1">
    <source>
        <dbReference type="ARBA" id="ARBA00003815"/>
    </source>
</evidence>
<keyword evidence="5 6" id="KW-0648">Protein biosynthesis</keyword>
<dbReference type="NCBIfam" id="TIGR00489">
    <property type="entry name" value="aEF-1_beta"/>
    <property type="match status" value="1"/>
</dbReference>
<feature type="domain" description="Translation elongation factor EF1B beta/delta subunit guanine nucleotide exchange" evidence="7">
    <location>
        <begin position="3"/>
        <end position="84"/>
    </location>
</feature>
<dbReference type="EMBL" id="CP040089">
    <property type="protein sequence ID" value="QGA80840.1"/>
    <property type="molecule type" value="Genomic_DNA"/>
</dbReference>
<evidence type="ECO:0000256" key="6">
    <source>
        <dbReference type="HAMAP-Rule" id="MF_00043"/>
    </source>
</evidence>
<organism evidence="8 9">
    <name type="scientific">Candidatus Nanohalobium constans</name>
    <dbReference type="NCBI Taxonomy" id="2565781"/>
    <lineage>
        <taxon>Archaea</taxon>
        <taxon>Candidatus Nanohalarchaeota</taxon>
        <taxon>Candidatus Nanohalobia</taxon>
        <taxon>Candidatus Nanohalobiales</taxon>
        <taxon>Candidatus Nanohalobiaceae</taxon>
        <taxon>Candidatus Nanohalobium</taxon>
    </lineage>
</organism>
<dbReference type="SUPFAM" id="SSF54984">
    <property type="entry name" value="eEF-1beta-like"/>
    <property type="match status" value="1"/>
</dbReference>
<accession>A0A5Q0UI25</accession>
<dbReference type="KEGG" id="ncon:LC1Nh_0958"/>
<sequence length="84" mass="9542">MGKISCVYKVMPEDSETDLEQIKDQIREILDVEDLGEEEVAFGLKAVKVSCITTDEEGGTDAVEEKLEELENVQSYELEHFNKM</sequence>
<dbReference type="HAMAP" id="MF_00043">
    <property type="entry name" value="EF1_beta"/>
    <property type="match status" value="1"/>
</dbReference>
<evidence type="ECO:0000256" key="3">
    <source>
        <dbReference type="ARBA" id="ARBA00017600"/>
    </source>
</evidence>
<dbReference type="PANTHER" id="PTHR39647">
    <property type="entry name" value="ELONGATION FACTOR 1-BETA"/>
    <property type="match status" value="1"/>
</dbReference>
<dbReference type="Gene3D" id="3.30.70.60">
    <property type="match status" value="1"/>
</dbReference>
<evidence type="ECO:0000256" key="2">
    <source>
        <dbReference type="ARBA" id="ARBA00007411"/>
    </source>
</evidence>
<proteinExistence type="inferred from homology"/>
<dbReference type="RefSeq" id="WP_153550583.1">
    <property type="nucleotide sequence ID" value="NZ_CP040089.1"/>
</dbReference>
<dbReference type="GO" id="GO:0003746">
    <property type="term" value="F:translation elongation factor activity"/>
    <property type="evidence" value="ECO:0007669"/>
    <property type="project" value="UniProtKB-UniRule"/>
</dbReference>
<name>A0A5Q0UI25_9ARCH</name>
<evidence type="ECO:0000256" key="4">
    <source>
        <dbReference type="ARBA" id="ARBA00022768"/>
    </source>
</evidence>
<evidence type="ECO:0000259" key="7">
    <source>
        <dbReference type="SMART" id="SM00888"/>
    </source>
</evidence>
<dbReference type="InterPro" id="IPR004542">
    <property type="entry name" value="Transl_elong_EF1B_B_arc"/>
</dbReference>
<keyword evidence="9" id="KW-1185">Reference proteome</keyword>
<dbReference type="OrthoDB" id="84643at2157"/>
<comment type="function">
    <text evidence="1 6">Promotes the exchange of GDP for GTP in EF-1-alpha/GDP, thus allowing the regeneration of EF-1-alpha/GTP that could then be used to form the ternary complex EF-1-alpha/GTP/AAtRNA.</text>
</comment>
<gene>
    <name evidence="6" type="primary">ef1b</name>
    <name evidence="8" type="ORF">LC1Nh_0958</name>
</gene>
<dbReference type="Pfam" id="PF00736">
    <property type="entry name" value="EF1_GNE"/>
    <property type="match status" value="1"/>
</dbReference>
<keyword evidence="4 6" id="KW-0251">Elongation factor</keyword>
<dbReference type="GeneID" id="42365350"/>
<dbReference type="InterPro" id="IPR014717">
    <property type="entry name" value="Transl_elong_EF1B/ribsomal_bS6"/>
</dbReference>